<evidence type="ECO:0000313" key="1">
    <source>
        <dbReference type="EMBL" id="SBR28148.1"/>
    </source>
</evidence>
<name>A0A1A8K701_NOTKU</name>
<dbReference type="AlphaFoldDB" id="A0A1A8K701"/>
<dbReference type="EMBL" id="HAEE01008098">
    <property type="protein sequence ID" value="SBR28148.1"/>
    <property type="molecule type" value="Transcribed_RNA"/>
</dbReference>
<reference evidence="1" key="1">
    <citation type="submission" date="2016-05" db="EMBL/GenBank/DDBJ databases">
        <authorList>
            <person name="Lavstsen T."/>
            <person name="Jespersen J.S."/>
        </authorList>
    </citation>
    <scope>NUCLEOTIDE SEQUENCE</scope>
    <source>
        <tissue evidence="1">Brain</tissue>
    </source>
</reference>
<sequence>GCFSFSDMIEPRASYTISVLLLNARVHNEWRTQASAAIQQDRQPNGPMVAFGLKCFIGGGF</sequence>
<feature type="non-terminal residue" evidence="1">
    <location>
        <position position="61"/>
    </location>
</feature>
<proteinExistence type="predicted"/>
<accession>A0A1A8K701</accession>
<protein>
    <submittedName>
        <fullName evidence="1">Ankyrin repeat and LEM domain containing 1</fullName>
    </submittedName>
</protein>
<organism evidence="1">
    <name type="scientific">Nothobranchius kuhntae</name>
    <name type="common">Beira killifish</name>
    <dbReference type="NCBI Taxonomy" id="321403"/>
    <lineage>
        <taxon>Eukaryota</taxon>
        <taxon>Metazoa</taxon>
        <taxon>Chordata</taxon>
        <taxon>Craniata</taxon>
        <taxon>Vertebrata</taxon>
        <taxon>Euteleostomi</taxon>
        <taxon>Actinopterygii</taxon>
        <taxon>Neopterygii</taxon>
        <taxon>Teleostei</taxon>
        <taxon>Neoteleostei</taxon>
        <taxon>Acanthomorphata</taxon>
        <taxon>Ovalentaria</taxon>
        <taxon>Atherinomorphae</taxon>
        <taxon>Cyprinodontiformes</taxon>
        <taxon>Nothobranchiidae</taxon>
        <taxon>Nothobranchius</taxon>
    </lineage>
</organism>
<feature type="non-terminal residue" evidence="1">
    <location>
        <position position="1"/>
    </location>
</feature>
<reference evidence="1" key="2">
    <citation type="submission" date="2016-06" db="EMBL/GenBank/DDBJ databases">
        <title>The genome of a short-lived fish provides insights into sex chromosome evolution and the genetic control of aging.</title>
        <authorList>
            <person name="Reichwald K."/>
            <person name="Felder M."/>
            <person name="Petzold A."/>
            <person name="Koch P."/>
            <person name="Groth M."/>
            <person name="Platzer M."/>
        </authorList>
    </citation>
    <scope>NUCLEOTIDE SEQUENCE</scope>
    <source>
        <tissue evidence="1">Brain</tissue>
    </source>
</reference>
<gene>
    <name evidence="1" type="primary">ANKLE1</name>
</gene>